<dbReference type="InterPro" id="IPR037523">
    <property type="entry name" value="VOC_core"/>
</dbReference>
<keyword evidence="3" id="KW-1185">Reference proteome</keyword>
<evidence type="ECO:0000313" key="2">
    <source>
        <dbReference type="EMBL" id="UUY03820.1"/>
    </source>
</evidence>
<dbReference type="InterPro" id="IPR004360">
    <property type="entry name" value="Glyas_Fos-R_dOase_dom"/>
</dbReference>
<dbReference type="CDD" id="cd07247">
    <property type="entry name" value="SgaA_N_like"/>
    <property type="match status" value="2"/>
</dbReference>
<dbReference type="EMBL" id="CP088295">
    <property type="protein sequence ID" value="UUY03820.1"/>
    <property type="molecule type" value="Genomic_DNA"/>
</dbReference>
<protein>
    <submittedName>
        <fullName evidence="2">VOC family protein</fullName>
    </submittedName>
</protein>
<dbReference type="Proteomes" id="UP001058860">
    <property type="component" value="Chromosome"/>
</dbReference>
<name>A0ABY5PH42_9ACTN</name>
<feature type="domain" description="VOC" evidence="1">
    <location>
        <begin position="140"/>
        <end position="255"/>
    </location>
</feature>
<dbReference type="Pfam" id="PF00903">
    <property type="entry name" value="Glyoxalase"/>
    <property type="match status" value="2"/>
</dbReference>
<dbReference type="SUPFAM" id="SSF54593">
    <property type="entry name" value="Glyoxalase/Bleomycin resistance protein/Dihydroxybiphenyl dioxygenase"/>
    <property type="match status" value="2"/>
</dbReference>
<reference evidence="3" key="1">
    <citation type="submission" date="2021-11" db="EMBL/GenBank/DDBJ databases">
        <title>Cultivation dependent microbiological survey of springs from the worlds oldest radium mine currently devoted to the extraction of radon-saturated water.</title>
        <authorList>
            <person name="Kapinusova G."/>
            <person name="Smrhova T."/>
            <person name="Strejcek M."/>
            <person name="Suman J."/>
            <person name="Jani K."/>
            <person name="Pajer P."/>
            <person name="Uhlik O."/>
        </authorList>
    </citation>
    <scope>NUCLEOTIDE SEQUENCE [LARGE SCALE GENOMIC DNA]</scope>
    <source>
        <strain evidence="3">J379</strain>
    </source>
</reference>
<feature type="domain" description="VOC" evidence="1">
    <location>
        <begin position="11"/>
        <end position="126"/>
    </location>
</feature>
<dbReference type="PANTHER" id="PTHR33993:SF10">
    <property type="entry name" value="CONSERVED PROTEIN"/>
    <property type="match status" value="1"/>
</dbReference>
<evidence type="ECO:0000259" key="1">
    <source>
        <dbReference type="PROSITE" id="PS51819"/>
    </source>
</evidence>
<dbReference type="RefSeq" id="WP_353864317.1">
    <property type="nucleotide sequence ID" value="NZ_CP088295.1"/>
</dbReference>
<sequence>MSEKTSYAPGTPSWVDLASPDVEAAAAFYGPLLGWTTRSPGPDDQTGGYRMFELRGTPVAGVAPIMTPGHPPSWTTYISVTDADETIAKVRAAGGDVIVEPMDITTVGRMAAFADPGGAVAAIWQPRDHIGAGIVNEPGSLCWNELACRDPKAAKAFYGAVFGWEAVEGTPGGQAYTTWRSGGADVGGMIVMDARWPADVPAHWMTYFAVDDADRAAEWAKAHGGTVTVEPFDIPVGRLAVLADPHGAPFSVITMN</sequence>
<proteinExistence type="predicted"/>
<dbReference type="InterPro" id="IPR029068">
    <property type="entry name" value="Glyas_Bleomycin-R_OHBP_Dase"/>
</dbReference>
<dbReference type="Gene3D" id="3.10.180.10">
    <property type="entry name" value="2,3-Dihydroxybiphenyl 1,2-Dioxygenase, domain 1"/>
    <property type="match status" value="2"/>
</dbReference>
<evidence type="ECO:0000313" key="3">
    <source>
        <dbReference type="Proteomes" id="UP001058860"/>
    </source>
</evidence>
<gene>
    <name evidence="2" type="ORF">LRS13_24700</name>
</gene>
<dbReference type="PANTHER" id="PTHR33993">
    <property type="entry name" value="GLYOXALASE-RELATED"/>
    <property type="match status" value="1"/>
</dbReference>
<organism evidence="2 3">
    <name type="scientific">Svornostia abyssi</name>
    <dbReference type="NCBI Taxonomy" id="2898438"/>
    <lineage>
        <taxon>Bacteria</taxon>
        <taxon>Bacillati</taxon>
        <taxon>Actinomycetota</taxon>
        <taxon>Thermoleophilia</taxon>
        <taxon>Solirubrobacterales</taxon>
        <taxon>Baekduiaceae</taxon>
        <taxon>Svornostia</taxon>
    </lineage>
</organism>
<dbReference type="PROSITE" id="PS51819">
    <property type="entry name" value="VOC"/>
    <property type="match status" value="2"/>
</dbReference>
<accession>A0ABY5PH42</accession>
<dbReference type="InterPro" id="IPR052164">
    <property type="entry name" value="Anthracycline_SecMetBiosynth"/>
</dbReference>